<dbReference type="Proteomes" id="UP000027195">
    <property type="component" value="Unassembled WGS sequence"/>
</dbReference>
<dbReference type="HOGENOM" id="CLU_021768_7_0_1"/>
<dbReference type="PANTHER" id="PTHR21310">
    <property type="entry name" value="AMINOGLYCOSIDE PHOSPHOTRANSFERASE-RELATED-RELATED"/>
    <property type="match status" value="1"/>
</dbReference>
<dbReference type="EMBL" id="KL198117">
    <property type="protein sequence ID" value="KDQ07007.1"/>
    <property type="molecule type" value="Genomic_DNA"/>
</dbReference>
<dbReference type="OrthoDB" id="5404599at2759"/>
<dbReference type="AlphaFoldDB" id="A0A067M550"/>
<protein>
    <recommendedName>
        <fullName evidence="1">Aminoglycoside phosphotransferase domain-containing protein</fullName>
    </recommendedName>
</protein>
<dbReference type="PANTHER" id="PTHR21310:SF15">
    <property type="entry name" value="AMINOGLYCOSIDE PHOSPHOTRANSFERASE DOMAIN-CONTAINING PROTEIN"/>
    <property type="match status" value="1"/>
</dbReference>
<evidence type="ECO:0000259" key="1">
    <source>
        <dbReference type="Pfam" id="PF01636"/>
    </source>
</evidence>
<accession>A0A067M550</accession>
<feature type="domain" description="Aminoglycoside phosphotransferase" evidence="1">
    <location>
        <begin position="3"/>
        <end position="170"/>
    </location>
</feature>
<dbReference type="InParanoid" id="A0A067M550"/>
<gene>
    <name evidence="2" type="ORF">BOTBODRAFT_88634</name>
</gene>
<evidence type="ECO:0000313" key="2">
    <source>
        <dbReference type="EMBL" id="KDQ07007.1"/>
    </source>
</evidence>
<dbReference type="Gene3D" id="3.90.1200.10">
    <property type="match status" value="1"/>
</dbReference>
<dbReference type="InterPro" id="IPR002575">
    <property type="entry name" value="Aminoglycoside_PTrfase"/>
</dbReference>
<evidence type="ECO:0000313" key="3">
    <source>
        <dbReference type="Proteomes" id="UP000027195"/>
    </source>
</evidence>
<organism evidence="2 3">
    <name type="scientific">Botryobasidium botryosum (strain FD-172 SS1)</name>
    <dbReference type="NCBI Taxonomy" id="930990"/>
    <lineage>
        <taxon>Eukaryota</taxon>
        <taxon>Fungi</taxon>
        <taxon>Dikarya</taxon>
        <taxon>Basidiomycota</taxon>
        <taxon>Agaricomycotina</taxon>
        <taxon>Agaricomycetes</taxon>
        <taxon>Cantharellales</taxon>
        <taxon>Botryobasidiaceae</taxon>
        <taxon>Botryobasidium</taxon>
    </lineage>
</organism>
<feature type="non-terminal residue" evidence="2">
    <location>
        <position position="182"/>
    </location>
</feature>
<proteinExistence type="predicted"/>
<dbReference type="InterPro" id="IPR051678">
    <property type="entry name" value="AGP_Transferase"/>
</dbReference>
<reference evidence="3" key="1">
    <citation type="journal article" date="2014" name="Proc. Natl. Acad. Sci. U.S.A.">
        <title>Extensive sampling of basidiomycete genomes demonstrates inadequacy of the white-rot/brown-rot paradigm for wood decay fungi.</title>
        <authorList>
            <person name="Riley R."/>
            <person name="Salamov A.A."/>
            <person name="Brown D.W."/>
            <person name="Nagy L.G."/>
            <person name="Floudas D."/>
            <person name="Held B.W."/>
            <person name="Levasseur A."/>
            <person name="Lombard V."/>
            <person name="Morin E."/>
            <person name="Otillar R."/>
            <person name="Lindquist E.A."/>
            <person name="Sun H."/>
            <person name="LaButti K.M."/>
            <person name="Schmutz J."/>
            <person name="Jabbour D."/>
            <person name="Luo H."/>
            <person name="Baker S.E."/>
            <person name="Pisabarro A.G."/>
            <person name="Walton J.D."/>
            <person name="Blanchette R.A."/>
            <person name="Henrissat B."/>
            <person name="Martin F."/>
            <person name="Cullen D."/>
            <person name="Hibbett D.S."/>
            <person name="Grigoriev I.V."/>
        </authorList>
    </citation>
    <scope>NUCLEOTIDE SEQUENCE [LARGE SCALE GENOMIC DNA]</scope>
    <source>
        <strain evidence="3">FD-172 SS1</strain>
    </source>
</reference>
<name>A0A067M550_BOTB1</name>
<keyword evidence="3" id="KW-1185">Reference proteome</keyword>
<sequence length="182" mass="20558">MSYVRAHTSLPVPRVLGIELAEHDDEGKNEIAHLTMEFIEGDPWNTAWPKMSEAHRASVVGQVRGFVAELRALPQPHPGWIDSCSGGPAMDHRVEYGDLFGPIASVSLFHDFLLQRFERHTNKTAEGRQANLKDHYPVVFSHADLSANHILIDPTAGKVVGIIDWEMAGFWPDYWEYRKALF</sequence>
<dbReference type="Pfam" id="PF01636">
    <property type="entry name" value="APH"/>
    <property type="match status" value="1"/>
</dbReference>
<dbReference type="SUPFAM" id="SSF56112">
    <property type="entry name" value="Protein kinase-like (PK-like)"/>
    <property type="match status" value="1"/>
</dbReference>
<dbReference type="STRING" id="930990.A0A067M550"/>
<dbReference type="InterPro" id="IPR011009">
    <property type="entry name" value="Kinase-like_dom_sf"/>
</dbReference>